<feature type="compositionally biased region" description="Pro residues" evidence="1">
    <location>
        <begin position="24"/>
        <end position="33"/>
    </location>
</feature>
<name>A0A4U0V919_9PEZI</name>
<reference evidence="2 3" key="1">
    <citation type="submission" date="2017-03" db="EMBL/GenBank/DDBJ databases">
        <title>Genomes of endolithic fungi from Antarctica.</title>
        <authorList>
            <person name="Coleine C."/>
            <person name="Masonjones S."/>
            <person name="Stajich J.E."/>
        </authorList>
    </citation>
    <scope>NUCLEOTIDE SEQUENCE [LARGE SCALE GENOMIC DNA]</scope>
    <source>
        <strain evidence="2 3">CCFEE 5311</strain>
    </source>
</reference>
<comment type="caution">
    <text evidence="2">The sequence shown here is derived from an EMBL/GenBank/DDBJ whole genome shotgun (WGS) entry which is preliminary data.</text>
</comment>
<dbReference type="Proteomes" id="UP000310066">
    <property type="component" value="Unassembled WGS sequence"/>
</dbReference>
<evidence type="ECO:0000256" key="1">
    <source>
        <dbReference type="SAM" id="MobiDB-lite"/>
    </source>
</evidence>
<sequence length="146" mass="15481">MPPTLTNGDTHSLAEPDADFDLGPPSPPSPPLSPSTLPLYIVLTQRPALAVSQDYTRGTAVHSAHLHARPAFRAARAFMASRGVSEGDLEWFGTEAGQEGLRTRSAVGGVRVRAWVERVEVDLEEGGVVGEGEGRRESGRVLGEVG</sequence>
<evidence type="ECO:0000313" key="2">
    <source>
        <dbReference type="EMBL" id="TKA45324.1"/>
    </source>
</evidence>
<evidence type="ECO:0000313" key="3">
    <source>
        <dbReference type="Proteomes" id="UP000310066"/>
    </source>
</evidence>
<gene>
    <name evidence="2" type="ORF">B0A54_04420</name>
</gene>
<feature type="compositionally biased region" description="Polar residues" evidence="1">
    <location>
        <begin position="1"/>
        <end position="10"/>
    </location>
</feature>
<accession>A0A4U0V919</accession>
<feature type="region of interest" description="Disordered" evidence="1">
    <location>
        <begin position="1"/>
        <end position="34"/>
    </location>
</feature>
<proteinExistence type="predicted"/>
<dbReference type="AlphaFoldDB" id="A0A4U0V919"/>
<protein>
    <submittedName>
        <fullName evidence="2">Uncharacterized protein</fullName>
    </submittedName>
</protein>
<dbReference type="EMBL" id="NAJP01000012">
    <property type="protein sequence ID" value="TKA45324.1"/>
    <property type="molecule type" value="Genomic_DNA"/>
</dbReference>
<organism evidence="2 3">
    <name type="scientific">Friedmanniomyces endolithicus</name>
    <dbReference type="NCBI Taxonomy" id="329885"/>
    <lineage>
        <taxon>Eukaryota</taxon>
        <taxon>Fungi</taxon>
        <taxon>Dikarya</taxon>
        <taxon>Ascomycota</taxon>
        <taxon>Pezizomycotina</taxon>
        <taxon>Dothideomycetes</taxon>
        <taxon>Dothideomycetidae</taxon>
        <taxon>Mycosphaerellales</taxon>
        <taxon>Teratosphaeriaceae</taxon>
        <taxon>Friedmanniomyces</taxon>
    </lineage>
</organism>